<name>A0ABY0IG86_9BACT</name>
<evidence type="ECO:0000313" key="4">
    <source>
        <dbReference type="Proteomes" id="UP000443582"/>
    </source>
</evidence>
<sequence length="307" mass="35417">MNETIRDFLTTKRLASMQAFFDAGIKRFSKITLEELRRAMAIVEKENTQYVEDEFSFDDRRILVWTKDKSKIEQECILHFHSGGYVTGDELTGAQFCQALYNESGRTILCPDYPLCPEVTIPEIVDWSLKLLLDLKKRGVKRFILTGTSAGANLVTLCALENAKRSDQLDIKEIHLITGHYQSDFDSDSAHRFESGEESGLSKSMLLKLLDYAISDRDIHLQDPDIFPLYSDDLSLLPRTNIYVAKYDVLYDDSIMFYEKLMREGVQVSFKEFSSGFHAWTNYVLECDELLNYAKNNIFNEILKDNK</sequence>
<gene>
    <name evidence="3" type="ORF">DAY19_14535</name>
</gene>
<accession>A0ABY0IG86</accession>
<dbReference type="InterPro" id="IPR013094">
    <property type="entry name" value="AB_hydrolase_3"/>
</dbReference>
<dbReference type="Pfam" id="PF07859">
    <property type="entry name" value="Abhydrolase_3"/>
    <property type="match status" value="1"/>
</dbReference>
<dbReference type="EMBL" id="QDKL01000004">
    <property type="protein sequence ID" value="RZF20377.1"/>
    <property type="molecule type" value="Genomic_DNA"/>
</dbReference>
<reference evidence="4" key="1">
    <citation type="journal article" date="2019" name="Int. J. Syst. Evol. Microbiol.">
        <title>Halobacteriovorax valvorus sp. nov., a novel prokaryotic predator isolated from coastal seawater of China.</title>
        <authorList>
            <person name="Chen M.-X."/>
        </authorList>
    </citation>
    <scope>NUCLEOTIDE SEQUENCE [LARGE SCALE GENOMIC DNA]</scope>
    <source>
        <strain evidence="4">BL9</strain>
    </source>
</reference>
<comment type="caution">
    <text evidence="3">The sequence shown here is derived from an EMBL/GenBank/DDBJ whole genome shotgun (WGS) entry which is preliminary data.</text>
</comment>
<dbReference type="PANTHER" id="PTHR48081">
    <property type="entry name" value="AB HYDROLASE SUPERFAMILY PROTEIN C4A8.06C"/>
    <property type="match status" value="1"/>
</dbReference>
<dbReference type="Gene3D" id="3.40.50.1820">
    <property type="entry name" value="alpha/beta hydrolase"/>
    <property type="match status" value="1"/>
</dbReference>
<dbReference type="InterPro" id="IPR029058">
    <property type="entry name" value="AB_hydrolase_fold"/>
</dbReference>
<dbReference type="PANTHER" id="PTHR48081:SF8">
    <property type="entry name" value="ALPHA_BETA HYDROLASE FOLD-3 DOMAIN-CONTAINING PROTEIN-RELATED"/>
    <property type="match status" value="1"/>
</dbReference>
<dbReference type="InterPro" id="IPR050300">
    <property type="entry name" value="GDXG_lipolytic_enzyme"/>
</dbReference>
<proteinExistence type="predicted"/>
<keyword evidence="4" id="KW-1185">Reference proteome</keyword>
<dbReference type="Proteomes" id="UP000443582">
    <property type="component" value="Unassembled WGS sequence"/>
</dbReference>
<dbReference type="RefSeq" id="WP_115363792.1">
    <property type="nucleotide sequence ID" value="NZ_QDKL01000004.1"/>
</dbReference>
<organism evidence="3 4">
    <name type="scientific">Halobacteriovorax vibrionivorans</name>
    <dbReference type="NCBI Taxonomy" id="2152716"/>
    <lineage>
        <taxon>Bacteria</taxon>
        <taxon>Pseudomonadati</taxon>
        <taxon>Bdellovibrionota</taxon>
        <taxon>Bacteriovoracia</taxon>
        <taxon>Bacteriovoracales</taxon>
        <taxon>Halobacteriovoraceae</taxon>
        <taxon>Halobacteriovorax</taxon>
    </lineage>
</organism>
<keyword evidence="1" id="KW-0378">Hydrolase</keyword>
<evidence type="ECO:0000256" key="1">
    <source>
        <dbReference type="ARBA" id="ARBA00022801"/>
    </source>
</evidence>
<evidence type="ECO:0000259" key="2">
    <source>
        <dbReference type="Pfam" id="PF07859"/>
    </source>
</evidence>
<evidence type="ECO:0000313" key="3">
    <source>
        <dbReference type="EMBL" id="RZF20377.1"/>
    </source>
</evidence>
<feature type="domain" description="Alpha/beta hydrolase fold-3" evidence="2">
    <location>
        <begin position="77"/>
        <end position="281"/>
    </location>
</feature>
<protein>
    <recommendedName>
        <fullName evidence="2">Alpha/beta hydrolase fold-3 domain-containing protein</fullName>
    </recommendedName>
</protein>
<dbReference type="SUPFAM" id="SSF53474">
    <property type="entry name" value="alpha/beta-Hydrolases"/>
    <property type="match status" value="1"/>
</dbReference>